<dbReference type="SMART" id="SM00320">
    <property type="entry name" value="WD40"/>
    <property type="match status" value="7"/>
</dbReference>
<keyword evidence="3" id="KW-0677">Repeat</keyword>
<evidence type="ECO:0000256" key="1">
    <source>
        <dbReference type="ARBA" id="ARBA00004123"/>
    </source>
</evidence>
<evidence type="ECO:0000256" key="2">
    <source>
        <dbReference type="ARBA" id="ARBA00022574"/>
    </source>
</evidence>
<feature type="repeat" description="WD" evidence="5">
    <location>
        <begin position="301"/>
        <end position="342"/>
    </location>
</feature>
<comment type="caution">
    <text evidence="7">The sequence shown here is derived from an EMBL/GenBank/DDBJ whole genome shotgun (WGS) entry which is preliminary data.</text>
</comment>
<feature type="compositionally biased region" description="Polar residues" evidence="6">
    <location>
        <begin position="158"/>
        <end position="178"/>
    </location>
</feature>
<keyword evidence="8" id="KW-1185">Reference proteome</keyword>
<protein>
    <submittedName>
        <fullName evidence="7">WD40 repeat-like protein</fullName>
    </submittedName>
</protein>
<name>A0A8K0UN99_9AGAR</name>
<dbReference type="CDD" id="cd00200">
    <property type="entry name" value="WD40"/>
    <property type="match status" value="1"/>
</dbReference>
<evidence type="ECO:0000256" key="5">
    <source>
        <dbReference type="PROSITE-ProRule" id="PRU00221"/>
    </source>
</evidence>
<dbReference type="GO" id="GO:0000118">
    <property type="term" value="C:histone deacetylase complex"/>
    <property type="evidence" value="ECO:0007669"/>
    <property type="project" value="TreeGrafter"/>
</dbReference>
<dbReference type="InterPro" id="IPR019775">
    <property type="entry name" value="WD40_repeat_CS"/>
</dbReference>
<feature type="compositionally biased region" description="Polar residues" evidence="6">
    <location>
        <begin position="114"/>
        <end position="127"/>
    </location>
</feature>
<dbReference type="PROSITE" id="PS50082">
    <property type="entry name" value="WD_REPEATS_2"/>
    <property type="match status" value="5"/>
</dbReference>
<dbReference type="InterPro" id="IPR020472">
    <property type="entry name" value="WD40_PAC1"/>
</dbReference>
<dbReference type="GO" id="GO:0006357">
    <property type="term" value="P:regulation of transcription by RNA polymerase II"/>
    <property type="evidence" value="ECO:0007669"/>
    <property type="project" value="TreeGrafter"/>
</dbReference>
<sequence length="566" mass="62186">MAFPDLYEPARITAEEVNCLIHAYFLDAGFQHSAFVLRAEGQLDRTPLSRMHIPRGELVELLSKALLYIEAEAHWRGTTVTTNCKAPFSILSRHVCAADPTLPATFSFEPPAPSTQIPSSYSSTNGNGEKRKADTPVADSSRKDKRARTEEMMDLDSVASSLPPTKASTPMPSTPADLSQSLKKATVDGDKDHTGISAEKKPIKFLDGHKTEVFLTSWNPVTPSSLASGSKDTIVNIWNVPENLDISDSVDAPIKLAHLPKDDQGDLTSLDWNSDGTLLAAGSYDAILRMCDSSGKLYYSYEQHKGPIFATRFSHSGKWLLTASLDGSVCVWDIPSKQLHKQYSCHKECCLDVDWISEDIFASCGADAQINIWKLDSLTAVRTLSGHTKDVNQIKCNPKHTLLASCSDDWTARIWNVTDLSRSGPPSEVVRVLPGHEQAVSSVLWCPKTADGANEILATSSFDQTCRMWDSTTGDCLHIFSDKKGPIFALSFSPDARFIATGSGDGWLCVYDVKTKERRWRWCSDDGRPAIFEISWQQMASVNRIALALESTKVGLVDVAKIPALQ</sequence>
<organism evidence="7 8">
    <name type="scientific">Cristinia sonorae</name>
    <dbReference type="NCBI Taxonomy" id="1940300"/>
    <lineage>
        <taxon>Eukaryota</taxon>
        <taxon>Fungi</taxon>
        <taxon>Dikarya</taxon>
        <taxon>Basidiomycota</taxon>
        <taxon>Agaricomycotina</taxon>
        <taxon>Agaricomycetes</taxon>
        <taxon>Agaricomycetidae</taxon>
        <taxon>Agaricales</taxon>
        <taxon>Pleurotineae</taxon>
        <taxon>Stephanosporaceae</taxon>
        <taxon>Cristinia</taxon>
    </lineage>
</organism>
<dbReference type="GO" id="GO:0003714">
    <property type="term" value="F:transcription corepressor activity"/>
    <property type="evidence" value="ECO:0007669"/>
    <property type="project" value="InterPro"/>
</dbReference>
<accession>A0A8K0UN99</accession>
<dbReference type="PROSITE" id="PS50294">
    <property type="entry name" value="WD_REPEATS_REGION"/>
    <property type="match status" value="4"/>
</dbReference>
<evidence type="ECO:0000256" key="3">
    <source>
        <dbReference type="ARBA" id="ARBA00022737"/>
    </source>
</evidence>
<dbReference type="InterPro" id="IPR001680">
    <property type="entry name" value="WD40_rpt"/>
</dbReference>
<dbReference type="InterPro" id="IPR015943">
    <property type="entry name" value="WD40/YVTN_repeat-like_dom_sf"/>
</dbReference>
<comment type="subcellular location">
    <subcellularLocation>
        <location evidence="1">Nucleus</location>
    </subcellularLocation>
</comment>
<dbReference type="InterPro" id="IPR045183">
    <property type="entry name" value="Ebi-like"/>
</dbReference>
<feature type="repeat" description="WD" evidence="5">
    <location>
        <begin position="433"/>
        <end position="479"/>
    </location>
</feature>
<dbReference type="PROSITE" id="PS00678">
    <property type="entry name" value="WD_REPEATS_1"/>
    <property type="match status" value="3"/>
</dbReference>
<evidence type="ECO:0000256" key="6">
    <source>
        <dbReference type="SAM" id="MobiDB-lite"/>
    </source>
</evidence>
<dbReference type="InterPro" id="IPR006594">
    <property type="entry name" value="LisH"/>
</dbReference>
<keyword evidence="4" id="KW-0539">Nucleus</keyword>
<dbReference type="AlphaFoldDB" id="A0A8K0UN99"/>
<feature type="repeat" description="WD" evidence="5">
    <location>
        <begin position="206"/>
        <end position="240"/>
    </location>
</feature>
<dbReference type="Gene3D" id="1.20.960.30">
    <property type="match status" value="1"/>
</dbReference>
<gene>
    <name evidence="7" type="ORF">BXZ70DRAFT_943091</name>
</gene>
<evidence type="ECO:0000313" key="7">
    <source>
        <dbReference type="EMBL" id="KAH8099279.1"/>
    </source>
</evidence>
<feature type="repeat" description="WD" evidence="5">
    <location>
        <begin position="384"/>
        <end position="417"/>
    </location>
</feature>
<dbReference type="Gene3D" id="2.130.10.10">
    <property type="entry name" value="YVTN repeat-like/Quinoprotein amine dehydrogenase"/>
    <property type="match status" value="1"/>
</dbReference>
<dbReference type="PANTHER" id="PTHR22846:SF2">
    <property type="entry name" value="F-BOX-LIKE_WD REPEAT-CONTAINING PROTEIN EBI"/>
    <property type="match status" value="1"/>
</dbReference>
<dbReference type="Proteomes" id="UP000813824">
    <property type="component" value="Unassembled WGS sequence"/>
</dbReference>
<dbReference type="SUPFAM" id="SSF50978">
    <property type="entry name" value="WD40 repeat-like"/>
    <property type="match status" value="1"/>
</dbReference>
<evidence type="ECO:0000313" key="8">
    <source>
        <dbReference type="Proteomes" id="UP000813824"/>
    </source>
</evidence>
<feature type="region of interest" description="Disordered" evidence="6">
    <location>
        <begin position="107"/>
        <end position="178"/>
    </location>
</feature>
<dbReference type="PANTHER" id="PTHR22846">
    <property type="entry name" value="WD40 REPEAT PROTEIN"/>
    <property type="match status" value="1"/>
</dbReference>
<feature type="repeat" description="WD" evidence="5">
    <location>
        <begin position="480"/>
        <end position="521"/>
    </location>
</feature>
<evidence type="ECO:0000256" key="4">
    <source>
        <dbReference type="ARBA" id="ARBA00023242"/>
    </source>
</evidence>
<dbReference type="PRINTS" id="PR00320">
    <property type="entry name" value="GPROTEINBRPT"/>
</dbReference>
<dbReference type="PROSITE" id="PS50896">
    <property type="entry name" value="LISH"/>
    <property type="match status" value="1"/>
</dbReference>
<keyword evidence="2 5" id="KW-0853">WD repeat</keyword>
<dbReference type="OrthoDB" id="1367865at2759"/>
<dbReference type="EMBL" id="JAEVFJ010000020">
    <property type="protein sequence ID" value="KAH8099279.1"/>
    <property type="molecule type" value="Genomic_DNA"/>
</dbReference>
<dbReference type="Pfam" id="PF00400">
    <property type="entry name" value="WD40"/>
    <property type="match status" value="6"/>
</dbReference>
<dbReference type="InterPro" id="IPR036322">
    <property type="entry name" value="WD40_repeat_dom_sf"/>
</dbReference>
<proteinExistence type="predicted"/>
<reference evidence="7" key="1">
    <citation type="journal article" date="2021" name="New Phytol.">
        <title>Evolutionary innovations through gain and loss of genes in the ectomycorrhizal Boletales.</title>
        <authorList>
            <person name="Wu G."/>
            <person name="Miyauchi S."/>
            <person name="Morin E."/>
            <person name="Kuo A."/>
            <person name="Drula E."/>
            <person name="Varga T."/>
            <person name="Kohler A."/>
            <person name="Feng B."/>
            <person name="Cao Y."/>
            <person name="Lipzen A."/>
            <person name="Daum C."/>
            <person name="Hundley H."/>
            <person name="Pangilinan J."/>
            <person name="Johnson J."/>
            <person name="Barry K."/>
            <person name="LaButti K."/>
            <person name="Ng V."/>
            <person name="Ahrendt S."/>
            <person name="Min B."/>
            <person name="Choi I.G."/>
            <person name="Park H."/>
            <person name="Plett J.M."/>
            <person name="Magnuson J."/>
            <person name="Spatafora J.W."/>
            <person name="Nagy L.G."/>
            <person name="Henrissat B."/>
            <person name="Grigoriev I.V."/>
            <person name="Yang Z.L."/>
            <person name="Xu J."/>
            <person name="Martin F.M."/>
        </authorList>
    </citation>
    <scope>NUCLEOTIDE SEQUENCE</scope>
    <source>
        <strain evidence="7">KKN 215</strain>
    </source>
</reference>